<accession>A0ABX8LML3</accession>
<evidence type="ECO:0000313" key="3">
    <source>
        <dbReference type="Proteomes" id="UP000683559"/>
    </source>
</evidence>
<evidence type="ECO:0008006" key="4">
    <source>
        <dbReference type="Google" id="ProtNLM"/>
    </source>
</evidence>
<reference evidence="2 3" key="1">
    <citation type="submission" date="2021-06" db="EMBL/GenBank/DDBJ databases">
        <title>Gemonas diversity in paddy soil.</title>
        <authorList>
            <person name="Liu G."/>
        </authorList>
    </citation>
    <scope>NUCLEOTIDE SEQUENCE [LARGE SCALE GENOMIC DNA]</scope>
    <source>
        <strain evidence="2 3">RG2</strain>
    </source>
</reference>
<evidence type="ECO:0000313" key="2">
    <source>
        <dbReference type="EMBL" id="QXE93127.1"/>
    </source>
</evidence>
<organism evidence="2 3">
    <name type="scientific">Geomonas subterranea</name>
    <dbReference type="NCBI Taxonomy" id="2847989"/>
    <lineage>
        <taxon>Bacteria</taxon>
        <taxon>Pseudomonadati</taxon>
        <taxon>Thermodesulfobacteriota</taxon>
        <taxon>Desulfuromonadia</taxon>
        <taxon>Geobacterales</taxon>
        <taxon>Geobacteraceae</taxon>
        <taxon>Geomonas</taxon>
    </lineage>
</organism>
<evidence type="ECO:0000256" key="1">
    <source>
        <dbReference type="SAM" id="SignalP"/>
    </source>
</evidence>
<name>A0ABX8LML3_9BACT</name>
<dbReference type="EMBL" id="CP077683">
    <property type="protein sequence ID" value="QXE93127.1"/>
    <property type="molecule type" value="Genomic_DNA"/>
</dbReference>
<keyword evidence="1" id="KW-0732">Signal</keyword>
<sequence>MFKGSNKTYLLALLVPLALFPLVAFASGDGAYFRYILGKVVPALDESERIKAAVTEFNNRFMDIYASQGNKRGIGAVPATVGMRHHLVTDAGALWVGGQVLVYDIASLEVRRVQQDGPLSATVLVKEEWNYQYKDGKSYKDVGQVHGTGSLLRYRLLQQGGKWLVQKCEPVRESDNGVKKGV</sequence>
<protein>
    <recommendedName>
        <fullName evidence="4">DUF4440 domain-containing protein</fullName>
    </recommendedName>
</protein>
<dbReference type="Proteomes" id="UP000683559">
    <property type="component" value="Chromosome"/>
</dbReference>
<keyword evidence="3" id="KW-1185">Reference proteome</keyword>
<feature type="chain" id="PRO_5045187457" description="DUF4440 domain-containing protein" evidence="1">
    <location>
        <begin position="27"/>
        <end position="182"/>
    </location>
</feature>
<proteinExistence type="predicted"/>
<feature type="signal peptide" evidence="1">
    <location>
        <begin position="1"/>
        <end position="26"/>
    </location>
</feature>
<gene>
    <name evidence="2" type="ORF">KP001_19405</name>
</gene>